<comment type="subcellular location">
    <subcellularLocation>
        <location evidence="1 12">Cytoplasm</location>
    </subcellularLocation>
</comment>
<keyword evidence="6 12" id="KW-0067">ATP-binding</keyword>
<evidence type="ECO:0000256" key="9">
    <source>
        <dbReference type="ARBA" id="ARBA00023146"/>
    </source>
</evidence>
<evidence type="ECO:0000256" key="7">
    <source>
        <dbReference type="ARBA" id="ARBA00022917"/>
    </source>
</evidence>
<evidence type="ECO:0000259" key="13">
    <source>
        <dbReference type="Pfam" id="PF00133"/>
    </source>
</evidence>
<dbReference type="InterPro" id="IPR002303">
    <property type="entry name" value="Valyl-tRNA_ligase"/>
</dbReference>
<comment type="domain">
    <text evidence="12">ValRS has two distinct active sites: one for aminoacylation and one for editing. The misactivated threonine is translocated from the active site to the editing site.</text>
</comment>
<dbReference type="InterPro" id="IPR009008">
    <property type="entry name" value="Val/Leu/Ile-tRNA-synth_edit"/>
</dbReference>
<evidence type="ECO:0000256" key="4">
    <source>
        <dbReference type="ARBA" id="ARBA00022598"/>
    </source>
</evidence>
<dbReference type="InterPro" id="IPR010978">
    <property type="entry name" value="tRNA-bd_arm"/>
</dbReference>
<comment type="catalytic activity">
    <reaction evidence="10 12">
        <text>tRNA(Val) + L-valine + ATP = L-valyl-tRNA(Val) + AMP + diphosphate</text>
        <dbReference type="Rhea" id="RHEA:10704"/>
        <dbReference type="Rhea" id="RHEA-COMP:9672"/>
        <dbReference type="Rhea" id="RHEA-COMP:9708"/>
        <dbReference type="ChEBI" id="CHEBI:30616"/>
        <dbReference type="ChEBI" id="CHEBI:33019"/>
        <dbReference type="ChEBI" id="CHEBI:57762"/>
        <dbReference type="ChEBI" id="CHEBI:78442"/>
        <dbReference type="ChEBI" id="CHEBI:78537"/>
        <dbReference type="ChEBI" id="CHEBI:456215"/>
        <dbReference type="EC" id="6.1.1.9"/>
    </reaction>
</comment>
<evidence type="ECO:0000256" key="11">
    <source>
        <dbReference type="ARBA" id="ARBA00060830"/>
    </source>
</evidence>
<dbReference type="InterPro" id="IPR033705">
    <property type="entry name" value="Anticodon_Ia_Val"/>
</dbReference>
<feature type="short sequence motif" description="'KMSKS' region" evidence="12">
    <location>
        <begin position="549"/>
        <end position="553"/>
    </location>
</feature>
<dbReference type="PRINTS" id="PR00986">
    <property type="entry name" value="TRNASYNTHVAL"/>
</dbReference>
<dbReference type="EC" id="6.1.1.9" evidence="12"/>
<comment type="similarity">
    <text evidence="11 12">Belongs to the class-I aminoacyl-tRNA synthetase family. ValS type 1 subfamily.</text>
</comment>
<dbReference type="SUPFAM" id="SSF47323">
    <property type="entry name" value="Anticodon-binding domain of a subclass of class I aminoacyl-tRNA synthetases"/>
    <property type="match status" value="1"/>
</dbReference>
<evidence type="ECO:0000256" key="5">
    <source>
        <dbReference type="ARBA" id="ARBA00022741"/>
    </source>
</evidence>
<evidence type="ECO:0000256" key="12">
    <source>
        <dbReference type="HAMAP-Rule" id="MF_02004"/>
    </source>
</evidence>
<dbReference type="InterPro" id="IPR002300">
    <property type="entry name" value="aa-tRNA-synth_Ia"/>
</dbReference>
<feature type="short sequence motif" description="'HIGH' region" evidence="12">
    <location>
        <begin position="43"/>
        <end position="53"/>
    </location>
</feature>
<dbReference type="FunFam" id="3.90.740.10:FF:000015">
    <property type="entry name" value="Valine--tRNA ligase"/>
    <property type="match status" value="1"/>
</dbReference>
<dbReference type="HAMAP" id="MF_02004">
    <property type="entry name" value="Val_tRNA_synth_type1"/>
    <property type="match status" value="1"/>
</dbReference>
<organism evidence="16 17">
    <name type="scientific">Segatella copri</name>
    <dbReference type="NCBI Taxonomy" id="165179"/>
    <lineage>
        <taxon>Bacteria</taxon>
        <taxon>Pseudomonadati</taxon>
        <taxon>Bacteroidota</taxon>
        <taxon>Bacteroidia</taxon>
        <taxon>Bacteroidales</taxon>
        <taxon>Prevotellaceae</taxon>
        <taxon>Segatella</taxon>
    </lineage>
</organism>
<comment type="domain">
    <text evidence="12">The C-terminal coiled-coil domain is crucial for aminoacylation activity.</text>
</comment>
<dbReference type="RefSeq" id="WP_118153681.1">
    <property type="nucleotide sequence ID" value="NZ_QSAV01000035.1"/>
</dbReference>
<dbReference type="AlphaFoldDB" id="A0AA92UAB6"/>
<dbReference type="Proteomes" id="UP000285776">
    <property type="component" value="Unassembled WGS sequence"/>
</dbReference>
<dbReference type="SUPFAM" id="SSF46589">
    <property type="entry name" value="tRNA-binding arm"/>
    <property type="match status" value="1"/>
</dbReference>
<dbReference type="GO" id="GO:0006438">
    <property type="term" value="P:valyl-tRNA aminoacylation"/>
    <property type="evidence" value="ECO:0007669"/>
    <property type="project" value="UniProtKB-UniRule"/>
</dbReference>
<dbReference type="Gene3D" id="3.40.50.620">
    <property type="entry name" value="HUPs"/>
    <property type="match status" value="2"/>
</dbReference>
<dbReference type="PANTHER" id="PTHR11946:SF109">
    <property type="entry name" value="VALINE--TRNA LIGASE"/>
    <property type="match status" value="1"/>
</dbReference>
<accession>A0AA92UAB6</accession>
<evidence type="ECO:0000259" key="14">
    <source>
        <dbReference type="Pfam" id="PF08264"/>
    </source>
</evidence>
<evidence type="ECO:0000259" key="15">
    <source>
        <dbReference type="Pfam" id="PF10458"/>
    </source>
</evidence>
<feature type="domain" description="Aminoacyl-tRNA synthetase class Ia" evidence="13">
    <location>
        <begin position="15"/>
        <end position="587"/>
    </location>
</feature>
<dbReference type="Gene3D" id="1.10.730.10">
    <property type="entry name" value="Isoleucyl-tRNA Synthetase, Domain 1"/>
    <property type="match status" value="1"/>
</dbReference>
<evidence type="ECO:0000313" key="17">
    <source>
        <dbReference type="Proteomes" id="UP000285776"/>
    </source>
</evidence>
<dbReference type="Pfam" id="PF00133">
    <property type="entry name" value="tRNA-synt_1"/>
    <property type="match status" value="1"/>
</dbReference>
<feature type="domain" description="Valyl-tRNA synthetase tRNA-binding arm" evidence="15">
    <location>
        <begin position="826"/>
        <end position="891"/>
    </location>
</feature>
<feature type="binding site" evidence="12">
    <location>
        <position position="552"/>
    </location>
    <ligand>
        <name>ATP</name>
        <dbReference type="ChEBI" id="CHEBI:30616"/>
    </ligand>
</feature>
<dbReference type="InterPro" id="IPR019499">
    <property type="entry name" value="Val-tRNA_synth_tRNA-bd"/>
</dbReference>
<evidence type="ECO:0000256" key="2">
    <source>
        <dbReference type="ARBA" id="ARBA00011245"/>
    </source>
</evidence>
<reference evidence="16 17" key="1">
    <citation type="submission" date="2018-08" db="EMBL/GenBank/DDBJ databases">
        <title>A genome reference for cultivated species of the human gut microbiota.</title>
        <authorList>
            <person name="Zou Y."/>
            <person name="Xue W."/>
            <person name="Luo G."/>
        </authorList>
    </citation>
    <scope>NUCLEOTIDE SEQUENCE [LARGE SCALE GENOMIC DNA]</scope>
    <source>
        <strain evidence="16 17">AF10-17</strain>
    </source>
</reference>
<dbReference type="SUPFAM" id="SSF50677">
    <property type="entry name" value="ValRS/IleRS/LeuRS editing domain"/>
    <property type="match status" value="1"/>
</dbReference>
<dbReference type="CDD" id="cd00817">
    <property type="entry name" value="ValRS_core"/>
    <property type="match status" value="1"/>
</dbReference>
<dbReference type="SUPFAM" id="SSF52374">
    <property type="entry name" value="Nucleotidylyl transferase"/>
    <property type="match status" value="1"/>
</dbReference>
<keyword evidence="4 12" id="KW-0436">Ligase</keyword>
<protein>
    <recommendedName>
        <fullName evidence="12">Valine--tRNA ligase</fullName>
        <ecNumber evidence="12">6.1.1.9</ecNumber>
    </recommendedName>
    <alternativeName>
        <fullName evidence="12">Valyl-tRNA synthetase</fullName>
        <shortName evidence="12">ValRS</shortName>
    </alternativeName>
</protein>
<dbReference type="EMBL" id="QSAV01000035">
    <property type="protein sequence ID" value="RGW77557.1"/>
    <property type="molecule type" value="Genomic_DNA"/>
</dbReference>
<evidence type="ECO:0000256" key="3">
    <source>
        <dbReference type="ARBA" id="ARBA00022490"/>
    </source>
</evidence>
<dbReference type="InterPro" id="IPR013155">
    <property type="entry name" value="M/V/L/I-tRNA-synth_anticd-bd"/>
</dbReference>
<dbReference type="Gene3D" id="3.90.740.10">
    <property type="entry name" value="Valyl/Leucyl/Isoleucyl-tRNA synthetase, editing domain"/>
    <property type="match status" value="2"/>
</dbReference>
<dbReference type="InterPro" id="IPR009080">
    <property type="entry name" value="tRNAsynth_Ia_anticodon-bd"/>
</dbReference>
<keyword evidence="8 12" id="KW-0175">Coiled coil</keyword>
<dbReference type="NCBIfam" id="TIGR00422">
    <property type="entry name" value="valS"/>
    <property type="match status" value="1"/>
</dbReference>
<dbReference type="Gene3D" id="1.10.287.380">
    <property type="entry name" value="Valyl-tRNA synthetase, C-terminal domain"/>
    <property type="match status" value="1"/>
</dbReference>
<dbReference type="InterPro" id="IPR037118">
    <property type="entry name" value="Val-tRNA_synth_C_sf"/>
</dbReference>
<keyword evidence="9 12" id="KW-0030">Aminoacyl-tRNA synthetase</keyword>
<keyword evidence="7 12" id="KW-0648">Protein biosynthesis</keyword>
<comment type="caution">
    <text evidence="16">The sequence shown here is derived from an EMBL/GenBank/DDBJ whole genome shotgun (WGS) entry which is preliminary data.</text>
</comment>
<dbReference type="NCBIfam" id="NF004349">
    <property type="entry name" value="PRK05729.1"/>
    <property type="match status" value="1"/>
</dbReference>
<dbReference type="FunFam" id="1.10.287.380:FF:000001">
    <property type="entry name" value="Valine--tRNA ligase"/>
    <property type="match status" value="1"/>
</dbReference>
<evidence type="ECO:0000313" key="16">
    <source>
        <dbReference type="EMBL" id="RGW77557.1"/>
    </source>
</evidence>
<comment type="function">
    <text evidence="12">Catalyzes the attachment of valine to tRNA(Val). As ValRS can inadvertently accommodate and process structurally similar amino acids such as threonine, to avoid such errors, it has a 'posttransfer' editing activity that hydrolyzes mischarged Thr-tRNA(Val) in a tRNA-dependent manner.</text>
</comment>
<keyword evidence="3 12" id="KW-0963">Cytoplasm</keyword>
<evidence type="ECO:0000256" key="10">
    <source>
        <dbReference type="ARBA" id="ARBA00047552"/>
    </source>
</evidence>
<dbReference type="GO" id="GO:0004832">
    <property type="term" value="F:valine-tRNA ligase activity"/>
    <property type="evidence" value="ECO:0007669"/>
    <property type="project" value="UniProtKB-UniRule"/>
</dbReference>
<sequence>MELASKYDPQAVESKWYQYWLDNKLFSSKPDGREPYTVVIPPPNVTGVLHMGHMLNNTIQDILVRRARMEGKNACWVPGTDHASIATEAKVVNRLAQQGIKKTDLTREEFLKHAWDWTHEHGGIILKQLRKLGASCDWDRTAFTMDETRSRAVIHVFCDLYQKGLIYRGVRMVNWDPKAQTALSDEEVIYKDEHSKLYHLKYYVVEQDCQQVDEENVIHKDEKGYYAVVATTRPETIMGDSAMCINPEDKKNTWLKGKHVIVPLVNREIPVIEDTYVDIEFGTGCLKVTPAHDINDHALGLKHGLETIDIFNDNGTISEAAGLYVGMDRMDVRKQISIDLQNAGLMEKIEDYNNKVGFSERTNVPIEPKLSTQWFLKMQHFADIALPPVMDDDIEFYPKKYKNTYRHWLENIKDWCISRQLWWGHRIPAYYFDNAGKKDFVVAETAEEALKLAQEKNANIKAEDLEQESDCLDTWFSSWLWPISLFDGIEHPDNEEINYYYPTSDLVTGPDIIFFWVARMIMAGYEYRGKMPFKHVYFTGIVRDKLGRKMSKSLGNSPDPLVLIDKFGADGVRMGMMLSAPAGNDILFDESLCEQGRNFNNKIWNAFRLVKGWETADIEQPKSAEIAVKWFDAKLKEVNEEMQKQFKDYRISEALMTVYKLFWDEFSSWYLEMVKPAYGQPIDQKSYDATLRFFDALLKMLHPFMPFITEELWQHIYDRKDGESIMREKLDIPAPTTEEQKLAADIEAVKQIIAGVRTVRNQKNIAQKEQLSLQVVGKNDFEAYNDVTLKMANLDKIEVIAEKSADASSFMVGTDEFAVPLGDLIDVAAEIEKAEAQLKHLEGFLMGVRKKLGNENFVAHAPEKVVALERKKESDSVEKIAALKATIEELKKK</sequence>
<dbReference type="Pfam" id="PF10458">
    <property type="entry name" value="Val_tRNA-synt_C"/>
    <property type="match status" value="1"/>
</dbReference>
<evidence type="ECO:0000256" key="6">
    <source>
        <dbReference type="ARBA" id="ARBA00022840"/>
    </source>
</evidence>
<dbReference type="FunFam" id="3.40.50.620:FF:000032">
    <property type="entry name" value="Valine--tRNA ligase"/>
    <property type="match status" value="1"/>
</dbReference>
<evidence type="ECO:0000256" key="8">
    <source>
        <dbReference type="ARBA" id="ARBA00023054"/>
    </source>
</evidence>
<comment type="subunit">
    <text evidence="2 12">Monomer.</text>
</comment>
<evidence type="ECO:0000256" key="1">
    <source>
        <dbReference type="ARBA" id="ARBA00004496"/>
    </source>
</evidence>
<dbReference type="Pfam" id="PF08264">
    <property type="entry name" value="Anticodon_1"/>
    <property type="match status" value="1"/>
</dbReference>
<dbReference type="CDD" id="cd07962">
    <property type="entry name" value="Anticodon_Ia_Val"/>
    <property type="match status" value="1"/>
</dbReference>
<dbReference type="InterPro" id="IPR014729">
    <property type="entry name" value="Rossmann-like_a/b/a_fold"/>
</dbReference>
<dbReference type="GO" id="GO:0002161">
    <property type="term" value="F:aminoacyl-tRNA deacylase activity"/>
    <property type="evidence" value="ECO:0007669"/>
    <property type="project" value="InterPro"/>
</dbReference>
<keyword evidence="5 12" id="KW-0547">Nucleotide-binding</keyword>
<dbReference type="PANTHER" id="PTHR11946">
    <property type="entry name" value="VALYL-TRNA SYNTHETASES"/>
    <property type="match status" value="1"/>
</dbReference>
<dbReference type="PROSITE" id="PS00178">
    <property type="entry name" value="AA_TRNA_LIGASE_I"/>
    <property type="match status" value="1"/>
</dbReference>
<dbReference type="GO" id="GO:0005829">
    <property type="term" value="C:cytosol"/>
    <property type="evidence" value="ECO:0007669"/>
    <property type="project" value="TreeGrafter"/>
</dbReference>
<dbReference type="InterPro" id="IPR001412">
    <property type="entry name" value="aa-tRNA-synth_I_CS"/>
</dbReference>
<feature type="domain" description="Methionyl/Valyl/Leucyl/Isoleucyl-tRNA synthetase anticodon-binding" evidence="14">
    <location>
        <begin position="629"/>
        <end position="773"/>
    </location>
</feature>
<proteinExistence type="inferred from homology"/>
<name>A0AA92UAB6_9BACT</name>
<dbReference type="GO" id="GO:0005524">
    <property type="term" value="F:ATP binding"/>
    <property type="evidence" value="ECO:0007669"/>
    <property type="project" value="UniProtKB-UniRule"/>
</dbReference>
<gene>
    <name evidence="12" type="primary">valS</name>
    <name evidence="16" type="ORF">DWV53_10765</name>
</gene>